<dbReference type="PANTHER" id="PTHR11566">
    <property type="entry name" value="DYNAMIN"/>
    <property type="match status" value="1"/>
</dbReference>
<dbReference type="InterPro" id="IPR000375">
    <property type="entry name" value="Dynamin_stalk"/>
</dbReference>
<feature type="domain" description="GED" evidence="4">
    <location>
        <begin position="825"/>
        <end position="926"/>
    </location>
</feature>
<keyword evidence="7" id="KW-1185">Reference proteome</keyword>
<feature type="compositionally biased region" description="Polar residues" evidence="3">
    <location>
        <begin position="551"/>
        <end position="562"/>
    </location>
</feature>
<dbReference type="GO" id="GO:0003924">
    <property type="term" value="F:GTPase activity"/>
    <property type="evidence" value="ECO:0007669"/>
    <property type="project" value="InterPro"/>
</dbReference>
<dbReference type="CDD" id="cd08771">
    <property type="entry name" value="DLP_1"/>
    <property type="match status" value="1"/>
</dbReference>
<proteinExistence type="predicted"/>
<dbReference type="PROSITE" id="PS51388">
    <property type="entry name" value="GED"/>
    <property type="match status" value="1"/>
</dbReference>
<feature type="region of interest" description="Disordered" evidence="3">
    <location>
        <begin position="791"/>
        <end position="816"/>
    </location>
</feature>
<dbReference type="EMBL" id="JAVHNS010000009">
    <property type="protein sequence ID" value="KAK6343724.1"/>
    <property type="molecule type" value="Genomic_DNA"/>
</dbReference>
<dbReference type="PRINTS" id="PR00195">
    <property type="entry name" value="DYNAMIN"/>
</dbReference>
<dbReference type="InterPro" id="IPR020850">
    <property type="entry name" value="GED_dom"/>
</dbReference>
<dbReference type="Pfam" id="PF01031">
    <property type="entry name" value="Dynamin_M"/>
    <property type="match status" value="1"/>
</dbReference>
<evidence type="ECO:0000256" key="1">
    <source>
        <dbReference type="ARBA" id="ARBA00022741"/>
    </source>
</evidence>
<sequence length="927" mass="105063">MVESTPGRRMSRRAAIKEDPNPVFVSSSQTVYLDEPTSPLTELGNTPPLVTPGPSNNVVALDANSVSSKTIVDVNIANNNLDTGKPMGEDIRNAFTSAGPSQLEDALLGNAMQIVKKSSSMGYDMLGEDMRDMVNTINQLRMKGVEDLGLPLPRIAVIGNQSAGKSSLIEAISGIRVPRYAGTCTRCPLEITLTEDTRPMAPWHCKVSLRFHKKYDPKKKGDPWVEQQHTQHPFMSIDDPEHVEAVIIRAQLAILNPQRHWGDFINSPVQVAGNTTTTQVPFSPNVICMEITGNNVPNLSFIDLPGIIHVTERKEEEYLIKLVRNLVEGYIKQEDCLILLAMTMKDDAVNQSAAQMARKLGPNRTIGALTKPDTVLGGEHDQWIKILRGHEHRLPHGYFVTRQPSQQQLLKRISHAEARRLEDDFFNGEDPWNSELADLSDRFGTINLQKYLSKQLANLIRQRLPAIIKNVQNQSAQVQMQLERLPPPPANSLRHVLRQHLDDYFYQIRDTIDARCDDNKFSYEWRKIGMKLKADLIALRPRVNPDETAPRNMNSPFTPSAARASSVSLFGNYSSTSSTPSKRKRPGSHDDPPDEPSSDPFNGGPSAGGPPPRKKPAIEPRTPAKKVISVEEDEVRETDSVTDLPAETCQSKAMHLRELREILEINTTSGIPGIVDHKAVEILSKMHIRLWDAPVQAFIHQFDVLLHTHTHTTFARIFARYEQSPLYSHMVGIIDDFHHLIMSKIHKSVVKCFRIEAECIYTLQDRDWNREHAIWKQDNERRRKRALDEQLAMRQQRAQERHNQAGRKGKIDMQAPDGPDPYQREIDTFIHTQAYLGLARRRFGDTVMMRMIKGIFTKYTAQGTFKEHIEQQLGLRDLGEDEQERKCRELMVEDPAKERMRNSLVKKKELLDNAWRDLEPYQAIGGV</sequence>
<dbReference type="PROSITE" id="PS51718">
    <property type="entry name" value="G_DYNAMIN_2"/>
    <property type="match status" value="1"/>
</dbReference>
<feature type="region of interest" description="Disordered" evidence="3">
    <location>
        <begin position="543"/>
        <end position="562"/>
    </location>
</feature>
<dbReference type="InterPro" id="IPR045063">
    <property type="entry name" value="Dynamin_N"/>
</dbReference>
<gene>
    <name evidence="6" type="ORF">TWF730_011313</name>
</gene>
<dbReference type="InterPro" id="IPR022812">
    <property type="entry name" value="Dynamin"/>
</dbReference>
<dbReference type="GO" id="GO:0005874">
    <property type="term" value="C:microtubule"/>
    <property type="evidence" value="ECO:0007669"/>
    <property type="project" value="TreeGrafter"/>
</dbReference>
<dbReference type="SUPFAM" id="SSF52540">
    <property type="entry name" value="P-loop containing nucleoside triphosphate hydrolases"/>
    <property type="match status" value="1"/>
</dbReference>
<evidence type="ECO:0008006" key="8">
    <source>
        <dbReference type="Google" id="ProtNLM"/>
    </source>
</evidence>
<dbReference type="SMART" id="SM00053">
    <property type="entry name" value="DYNc"/>
    <property type="match status" value="1"/>
</dbReference>
<name>A0AAV9UNN1_9PEZI</name>
<keyword evidence="1" id="KW-0547">Nucleotide-binding</keyword>
<dbReference type="Pfam" id="PF00350">
    <property type="entry name" value="Dynamin_N"/>
    <property type="match status" value="1"/>
</dbReference>
<dbReference type="Gene3D" id="3.40.50.300">
    <property type="entry name" value="P-loop containing nucleotide triphosphate hydrolases"/>
    <property type="match status" value="1"/>
</dbReference>
<dbReference type="GO" id="GO:0005737">
    <property type="term" value="C:cytoplasm"/>
    <property type="evidence" value="ECO:0007669"/>
    <property type="project" value="TreeGrafter"/>
</dbReference>
<dbReference type="GO" id="GO:0005886">
    <property type="term" value="C:plasma membrane"/>
    <property type="evidence" value="ECO:0007669"/>
    <property type="project" value="TreeGrafter"/>
</dbReference>
<evidence type="ECO:0000256" key="2">
    <source>
        <dbReference type="ARBA" id="ARBA00023134"/>
    </source>
</evidence>
<dbReference type="Proteomes" id="UP001373714">
    <property type="component" value="Unassembled WGS sequence"/>
</dbReference>
<feature type="domain" description="Dynamin-type G" evidence="5">
    <location>
        <begin position="149"/>
        <end position="465"/>
    </location>
</feature>
<evidence type="ECO:0000313" key="6">
    <source>
        <dbReference type="EMBL" id="KAK6343724.1"/>
    </source>
</evidence>
<keyword evidence="2" id="KW-0342">GTP-binding</keyword>
<accession>A0AAV9UNN1</accession>
<dbReference type="InterPro" id="IPR027417">
    <property type="entry name" value="P-loop_NTPase"/>
</dbReference>
<evidence type="ECO:0000259" key="5">
    <source>
        <dbReference type="PROSITE" id="PS51718"/>
    </source>
</evidence>
<comment type="caution">
    <text evidence="6">The sequence shown here is derived from an EMBL/GenBank/DDBJ whole genome shotgun (WGS) entry which is preliminary data.</text>
</comment>
<dbReference type="InterPro" id="IPR030381">
    <property type="entry name" value="G_DYNAMIN_dom"/>
</dbReference>
<dbReference type="GO" id="GO:0005525">
    <property type="term" value="F:GTP binding"/>
    <property type="evidence" value="ECO:0007669"/>
    <property type="project" value="InterPro"/>
</dbReference>
<feature type="region of interest" description="Disordered" evidence="3">
    <location>
        <begin position="570"/>
        <end position="642"/>
    </location>
</feature>
<dbReference type="GO" id="GO:0008017">
    <property type="term" value="F:microtubule binding"/>
    <property type="evidence" value="ECO:0007669"/>
    <property type="project" value="TreeGrafter"/>
</dbReference>
<dbReference type="GO" id="GO:0031623">
    <property type="term" value="P:receptor internalization"/>
    <property type="evidence" value="ECO:0007669"/>
    <property type="project" value="TreeGrafter"/>
</dbReference>
<dbReference type="Gene3D" id="1.20.120.1240">
    <property type="entry name" value="Dynamin, middle domain"/>
    <property type="match status" value="1"/>
</dbReference>
<dbReference type="InterPro" id="IPR001401">
    <property type="entry name" value="Dynamin_GTPase"/>
</dbReference>
<evidence type="ECO:0000313" key="7">
    <source>
        <dbReference type="Proteomes" id="UP001373714"/>
    </source>
</evidence>
<protein>
    <recommendedName>
        <fullName evidence="8">P-loop containing nucleoside triphosphate hydrolase protein</fullName>
    </recommendedName>
</protein>
<evidence type="ECO:0000256" key="3">
    <source>
        <dbReference type="SAM" id="MobiDB-lite"/>
    </source>
</evidence>
<dbReference type="PANTHER" id="PTHR11566:SF131">
    <property type="entry name" value="GTPASE, PUTATIVE (AFU_ORTHOLOGUE AFUA_6G07630)-RELATED"/>
    <property type="match status" value="1"/>
</dbReference>
<dbReference type="AlphaFoldDB" id="A0AAV9UNN1"/>
<reference evidence="6 7" key="1">
    <citation type="submission" date="2019-10" db="EMBL/GenBank/DDBJ databases">
        <authorList>
            <person name="Palmer J.M."/>
        </authorList>
    </citation>
    <scope>NUCLEOTIDE SEQUENCE [LARGE SCALE GENOMIC DNA]</scope>
    <source>
        <strain evidence="6 7">TWF730</strain>
    </source>
</reference>
<evidence type="ECO:0000259" key="4">
    <source>
        <dbReference type="PROSITE" id="PS51388"/>
    </source>
</evidence>
<organism evidence="6 7">
    <name type="scientific">Orbilia blumenaviensis</name>
    <dbReference type="NCBI Taxonomy" id="1796055"/>
    <lineage>
        <taxon>Eukaryota</taxon>
        <taxon>Fungi</taxon>
        <taxon>Dikarya</taxon>
        <taxon>Ascomycota</taxon>
        <taxon>Pezizomycotina</taxon>
        <taxon>Orbiliomycetes</taxon>
        <taxon>Orbiliales</taxon>
        <taxon>Orbiliaceae</taxon>
        <taxon>Orbilia</taxon>
    </lineage>
</organism>